<dbReference type="InterPro" id="IPR036397">
    <property type="entry name" value="RNaseH_sf"/>
</dbReference>
<dbReference type="Gene3D" id="3.30.420.10">
    <property type="entry name" value="Ribonuclease H-like superfamily/Ribonuclease H"/>
    <property type="match status" value="1"/>
</dbReference>
<evidence type="ECO:0000313" key="3">
    <source>
        <dbReference type="EnsemblPlants" id="cds.evm.model.06.1683"/>
    </source>
</evidence>
<dbReference type="PANTHER" id="PTHR33116">
    <property type="entry name" value="REVERSE TRANSCRIPTASE ZINC-BINDING DOMAIN-CONTAINING PROTEIN-RELATED-RELATED"/>
    <property type="match status" value="1"/>
</dbReference>
<dbReference type="CDD" id="cd06222">
    <property type="entry name" value="RNase_H_like"/>
    <property type="match status" value="1"/>
</dbReference>
<reference evidence="3" key="1">
    <citation type="submission" date="2018-11" db="EMBL/GenBank/DDBJ databases">
        <authorList>
            <person name="Grassa J C."/>
        </authorList>
    </citation>
    <scope>NUCLEOTIDE SEQUENCE [LARGE SCALE GENOMIC DNA]</scope>
</reference>
<dbReference type="Pfam" id="PF13456">
    <property type="entry name" value="RVT_3"/>
    <property type="match status" value="1"/>
</dbReference>
<protein>
    <recommendedName>
        <fullName evidence="2">Reverse transcriptase domain-containing protein</fullName>
    </recommendedName>
</protein>
<dbReference type="SUPFAM" id="SSF56219">
    <property type="entry name" value="DNase I-like"/>
    <property type="match status" value="1"/>
</dbReference>
<dbReference type="Gene3D" id="3.60.10.10">
    <property type="entry name" value="Endonuclease/exonuclease/phosphatase"/>
    <property type="match status" value="1"/>
</dbReference>
<dbReference type="EMBL" id="UZAU01000616">
    <property type="status" value="NOT_ANNOTATED_CDS"/>
    <property type="molecule type" value="Genomic_DNA"/>
</dbReference>
<accession>A0A803PVI9</accession>
<dbReference type="InterPro" id="IPR036691">
    <property type="entry name" value="Endo/exonu/phosph_ase_sf"/>
</dbReference>
<reference evidence="3" key="2">
    <citation type="submission" date="2021-03" db="UniProtKB">
        <authorList>
            <consortium name="EnsemblPlants"/>
        </authorList>
    </citation>
    <scope>IDENTIFICATION</scope>
</reference>
<feature type="domain" description="Reverse transcriptase" evidence="2">
    <location>
        <begin position="352"/>
        <end position="634"/>
    </location>
</feature>
<dbReference type="InterPro" id="IPR043502">
    <property type="entry name" value="DNA/RNA_pol_sf"/>
</dbReference>
<dbReference type="InterPro" id="IPR012337">
    <property type="entry name" value="RNaseH-like_sf"/>
</dbReference>
<dbReference type="InterPro" id="IPR026960">
    <property type="entry name" value="RVT-Znf"/>
</dbReference>
<dbReference type="CDD" id="cd01650">
    <property type="entry name" value="RT_nLTR_like"/>
    <property type="match status" value="1"/>
</dbReference>
<dbReference type="Gramene" id="evm.model.06.1683">
    <property type="protein sequence ID" value="cds.evm.model.06.1683"/>
    <property type="gene ID" value="evm.TU.06.1683"/>
</dbReference>
<dbReference type="GO" id="GO:0004523">
    <property type="term" value="F:RNA-DNA hybrid ribonuclease activity"/>
    <property type="evidence" value="ECO:0007669"/>
    <property type="project" value="InterPro"/>
</dbReference>
<dbReference type="SUPFAM" id="SSF53098">
    <property type="entry name" value="Ribonuclease H-like"/>
    <property type="match status" value="1"/>
</dbReference>
<dbReference type="Pfam" id="PF13966">
    <property type="entry name" value="zf-RVT"/>
    <property type="match status" value="1"/>
</dbReference>
<evidence type="ECO:0000313" key="4">
    <source>
        <dbReference type="Proteomes" id="UP000596661"/>
    </source>
</evidence>
<sequence>MGDFNEILSNHDKLGGPLRDEHQIDAFRSTIDRCGLTELDFMGDRFTWHNKHAQNSNVKERLDYGFINHSWADIFLTPTIDHLDFFGSDHRVIQAVISTPVAAPVPKFKSRFRFEKLWLQEEQCLEIISQQWQPLAADSDPTSCVLSNISNCASRLQQWHRSKFGDLPKKIKLSQQKVASLNNKHDTSSNHFEELKSSEAILDDLLSQEEEYWKQRSRISWLQSGDSNTRFFHQKATSRKSNNSIRMLIDDNGIEHTSLDGIAQVIQTYFHTLFTTDGVDLDATQQIMTTVPSLISDDMNLLLTRPYTATEVYDALLSMQSDGSPGIDGMSVMFYTNYWEIVGELVTKTVLHILNDGGDPSSFNQTIITLIPKVKKPTSMTQLRPISLCNVLYKLVSKAIVLRLQPILGDVISESQSAFLKSRLITDNILIAFELLHSLKHLKRGKEGYAAIKLDMSKAFDRVEWHFIQHMMLSLGFDSSIVNLISRCISSVSFSFLINGSVQGKVVPTRGIRQGDPLSPYLFILCAEGLSRLLQHEEIRGNLQGLKVARSAPSVSHLFFADDSLLLCRANNRSAHAIRNALDLYCRASGQKLNLDKSVLSFSPNTLTSVQAQLHQILHMPIQPCHERYLGLPSYSGRDKKILFADIKEKLWKHLSAWQEQLFSIGGKEVLLKAVAQSIPTYAMSCFRLSKSLIHQIEVMMNKFWWGSNSSKSGINWKSWSALCQPKSEGGMGFKSFIHFNQAMLAKQAWRVFSNPTSLLSRILQARYFSVSSFLDSNKGSYPSLTWQGIVWGKELLVKGLRWKVGDGQNILFASDPWIPGFTNFKPLQSVVTSTNQYVSSFITADRRWNLELLYDTFLISDVEKVLQIPLSIFPASDQLIWNFETNGAYTVKSGYALATSLEEQMPNASGLQCQTWWNKFWSLTLPSKVRIFLWRAINDCLPTAATLHHRHIADSPICLLCQNARETTQHALFYCKRPRKIWRDSSFTLSPMISEYMTIKELMLQVSDLWSNLQIEQFITILWLIWNERNKEKHGHKTKPYNLLEYSALSYLEDYQAAQRKKPATTPAASHNNLHQKQDASWLHPPTGRLKLNTDAAINQATQTTGCGAILRDSNGEIVAAFSKPVIGSFRPEVMEALALMYALQWLLDNGLHVHYIETDSLVVAKGLQSLSTAVSDFHCLLSDITNLVSYFPGVQIGHVYRSANSAAHLLAKYALSVDSVCSWLEEMPPPLNAFVL</sequence>
<evidence type="ECO:0000256" key="1">
    <source>
        <dbReference type="SAM" id="MobiDB-lite"/>
    </source>
</evidence>
<dbReference type="AlphaFoldDB" id="A0A803PVI9"/>
<dbReference type="Pfam" id="PF00078">
    <property type="entry name" value="RVT_1"/>
    <property type="match status" value="1"/>
</dbReference>
<dbReference type="GO" id="GO:0003676">
    <property type="term" value="F:nucleic acid binding"/>
    <property type="evidence" value="ECO:0007669"/>
    <property type="project" value="InterPro"/>
</dbReference>
<dbReference type="PROSITE" id="PS50878">
    <property type="entry name" value="RT_POL"/>
    <property type="match status" value="1"/>
</dbReference>
<dbReference type="InterPro" id="IPR002156">
    <property type="entry name" value="RNaseH_domain"/>
</dbReference>
<dbReference type="SUPFAM" id="SSF56672">
    <property type="entry name" value="DNA/RNA polymerases"/>
    <property type="match status" value="1"/>
</dbReference>
<dbReference type="InterPro" id="IPR000477">
    <property type="entry name" value="RT_dom"/>
</dbReference>
<dbReference type="Proteomes" id="UP000596661">
    <property type="component" value="Chromosome 6"/>
</dbReference>
<feature type="region of interest" description="Disordered" evidence="1">
    <location>
        <begin position="1063"/>
        <end position="1083"/>
    </location>
</feature>
<name>A0A803PVI9_CANSA</name>
<dbReference type="PANTHER" id="PTHR33116:SF86">
    <property type="entry name" value="REVERSE TRANSCRIPTASE DOMAIN-CONTAINING PROTEIN"/>
    <property type="match status" value="1"/>
</dbReference>
<evidence type="ECO:0000259" key="2">
    <source>
        <dbReference type="PROSITE" id="PS50878"/>
    </source>
</evidence>
<dbReference type="InterPro" id="IPR044730">
    <property type="entry name" value="RNase_H-like_dom_plant"/>
</dbReference>
<dbReference type="EnsemblPlants" id="evm.model.06.1683">
    <property type="protein sequence ID" value="cds.evm.model.06.1683"/>
    <property type="gene ID" value="evm.TU.06.1683"/>
</dbReference>
<organism evidence="3 4">
    <name type="scientific">Cannabis sativa</name>
    <name type="common">Hemp</name>
    <name type="synonym">Marijuana</name>
    <dbReference type="NCBI Taxonomy" id="3483"/>
    <lineage>
        <taxon>Eukaryota</taxon>
        <taxon>Viridiplantae</taxon>
        <taxon>Streptophyta</taxon>
        <taxon>Embryophyta</taxon>
        <taxon>Tracheophyta</taxon>
        <taxon>Spermatophyta</taxon>
        <taxon>Magnoliopsida</taxon>
        <taxon>eudicotyledons</taxon>
        <taxon>Gunneridae</taxon>
        <taxon>Pentapetalae</taxon>
        <taxon>rosids</taxon>
        <taxon>fabids</taxon>
        <taxon>Rosales</taxon>
        <taxon>Cannabaceae</taxon>
        <taxon>Cannabis</taxon>
    </lineage>
</organism>
<proteinExistence type="predicted"/>
<keyword evidence="4" id="KW-1185">Reference proteome</keyword>